<name>A0A173S2I7_PARDI</name>
<dbReference type="PANTHER" id="PTHR43792:SF1">
    <property type="entry name" value="N-ACETYLTRANSFERASE DOMAIN-CONTAINING PROTEIN"/>
    <property type="match status" value="1"/>
</dbReference>
<dbReference type="RefSeq" id="WP_081033047.1">
    <property type="nucleotide sequence ID" value="NZ_CDRH01000199.1"/>
</dbReference>
<proteinExistence type="predicted"/>
<dbReference type="InterPro" id="IPR016181">
    <property type="entry name" value="Acyl_CoA_acyltransferase"/>
</dbReference>
<dbReference type="PROSITE" id="PS51186">
    <property type="entry name" value="GNAT"/>
    <property type="match status" value="1"/>
</dbReference>
<sequence length="173" mass="20378">MKEMKLETKRLLLRELKQDDFDDICKLLQDPIVMYAYEGAFSKKEVQEWLDKQLRRYQNDGFGLWGMIEKGSGELIGQCGLTYQEFNGQQVPEIGYLLRAEYWHKGYATEAAIACKEYAFNILNFDKVYSIIRDTNIPSQKVALRNDMREIANFIKHYRNIDMLHLVFCVNKS</sequence>
<dbReference type="InterPro" id="IPR000182">
    <property type="entry name" value="GNAT_dom"/>
</dbReference>
<evidence type="ECO:0000313" key="2">
    <source>
        <dbReference type="EMBL" id="CUM84523.1"/>
    </source>
</evidence>
<accession>A0A173S2I7</accession>
<dbReference type="Proteomes" id="UP000095591">
    <property type="component" value="Unassembled WGS sequence"/>
</dbReference>
<gene>
    <name evidence="2" type="ORF">ERS852429_00859</name>
</gene>
<dbReference type="Gene3D" id="3.40.630.30">
    <property type="match status" value="1"/>
</dbReference>
<dbReference type="PANTHER" id="PTHR43792">
    <property type="entry name" value="GNAT FAMILY, PUTATIVE (AFU_ORTHOLOGUE AFUA_3G00765)-RELATED-RELATED"/>
    <property type="match status" value="1"/>
</dbReference>
<reference evidence="2 3" key="1">
    <citation type="submission" date="2015-09" db="EMBL/GenBank/DDBJ databases">
        <authorList>
            <consortium name="Pathogen Informatics"/>
        </authorList>
    </citation>
    <scope>NUCLEOTIDE SEQUENCE [LARGE SCALE GENOMIC DNA]</scope>
    <source>
        <strain evidence="2 3">2789STDY5608872</strain>
    </source>
</reference>
<dbReference type="InterPro" id="IPR051531">
    <property type="entry name" value="N-acetyltransferase"/>
</dbReference>
<feature type="domain" description="N-acetyltransferase" evidence="1">
    <location>
        <begin position="11"/>
        <end position="168"/>
    </location>
</feature>
<protein>
    <submittedName>
        <fullName evidence="2">3-methyladenine DNA glycosylase</fullName>
    </submittedName>
</protein>
<dbReference type="Pfam" id="PF13302">
    <property type="entry name" value="Acetyltransf_3"/>
    <property type="match status" value="1"/>
</dbReference>
<organism evidence="2 3">
    <name type="scientific">Parabacteroides distasonis</name>
    <dbReference type="NCBI Taxonomy" id="823"/>
    <lineage>
        <taxon>Bacteria</taxon>
        <taxon>Pseudomonadati</taxon>
        <taxon>Bacteroidota</taxon>
        <taxon>Bacteroidia</taxon>
        <taxon>Bacteroidales</taxon>
        <taxon>Tannerellaceae</taxon>
        <taxon>Parabacteroides</taxon>
    </lineage>
</organism>
<dbReference type="GO" id="GO:0016747">
    <property type="term" value="F:acyltransferase activity, transferring groups other than amino-acyl groups"/>
    <property type="evidence" value="ECO:0007669"/>
    <property type="project" value="InterPro"/>
</dbReference>
<dbReference type="SUPFAM" id="SSF55729">
    <property type="entry name" value="Acyl-CoA N-acyltransferases (Nat)"/>
    <property type="match status" value="1"/>
</dbReference>
<dbReference type="AlphaFoldDB" id="A0A173S2I7"/>
<evidence type="ECO:0000313" key="3">
    <source>
        <dbReference type="Proteomes" id="UP000095591"/>
    </source>
</evidence>
<evidence type="ECO:0000259" key="1">
    <source>
        <dbReference type="PROSITE" id="PS51186"/>
    </source>
</evidence>
<dbReference type="EMBL" id="CYXP01000001">
    <property type="protein sequence ID" value="CUM84523.1"/>
    <property type="molecule type" value="Genomic_DNA"/>
</dbReference>